<feature type="domain" description="Peptidase S26" evidence="7">
    <location>
        <begin position="55"/>
        <end position="239"/>
    </location>
</feature>
<dbReference type="InterPro" id="IPR019757">
    <property type="entry name" value="Pept_S26A_signal_pept_1_Lys-AS"/>
</dbReference>
<evidence type="ECO:0000256" key="5">
    <source>
        <dbReference type="PIRSR" id="PIRSR600223-1"/>
    </source>
</evidence>
<feature type="non-terminal residue" evidence="8">
    <location>
        <position position="1"/>
    </location>
</feature>
<keyword evidence="6" id="KW-0472">Membrane</keyword>
<dbReference type="SUPFAM" id="SSF51306">
    <property type="entry name" value="LexA/Signal peptidase"/>
    <property type="match status" value="1"/>
</dbReference>
<dbReference type="CDD" id="cd06530">
    <property type="entry name" value="S26_SPase_I"/>
    <property type="match status" value="1"/>
</dbReference>
<dbReference type="AlphaFoldDB" id="K1XJ35"/>
<evidence type="ECO:0000256" key="1">
    <source>
        <dbReference type="ARBA" id="ARBA00000677"/>
    </source>
</evidence>
<keyword evidence="4 6" id="KW-0378">Hydrolase</keyword>
<feature type="active site" evidence="5">
    <location>
        <position position="139"/>
    </location>
</feature>
<proteinExistence type="inferred from homology"/>
<dbReference type="PROSITE" id="PS00761">
    <property type="entry name" value="SPASE_I_3"/>
    <property type="match status" value="1"/>
</dbReference>
<dbReference type="GO" id="GO:0006465">
    <property type="term" value="P:signal peptide processing"/>
    <property type="evidence" value="ECO:0007669"/>
    <property type="project" value="InterPro"/>
</dbReference>
<feature type="active site" evidence="5">
    <location>
        <position position="81"/>
    </location>
</feature>
<comment type="subcellular location">
    <subcellularLocation>
        <location evidence="6">Membrane</location>
        <topology evidence="6">Single-pass type II membrane protein</topology>
    </subcellularLocation>
</comment>
<dbReference type="Gene3D" id="2.10.109.10">
    <property type="entry name" value="Umud Fragment, subunit A"/>
    <property type="match status" value="1"/>
</dbReference>
<comment type="caution">
    <text evidence="8">The sequence shown here is derived from an EMBL/GenBank/DDBJ whole genome shotgun (WGS) entry which is preliminary data.</text>
</comment>
<dbReference type="InterPro" id="IPR000223">
    <property type="entry name" value="Pept_S26A_signal_pept_1"/>
</dbReference>
<evidence type="ECO:0000256" key="4">
    <source>
        <dbReference type="ARBA" id="ARBA00022801"/>
    </source>
</evidence>
<evidence type="ECO:0000256" key="6">
    <source>
        <dbReference type="RuleBase" id="RU362042"/>
    </source>
</evidence>
<comment type="catalytic activity">
    <reaction evidence="1 6">
        <text>Cleavage of hydrophobic, N-terminal signal or leader sequences from secreted and periplasmic proteins.</text>
        <dbReference type="EC" id="3.4.21.89"/>
    </reaction>
</comment>
<protein>
    <recommendedName>
        <fullName evidence="3 6">Signal peptidase I</fullName>
        <ecNumber evidence="3 6">3.4.21.89</ecNumber>
    </recommendedName>
</protein>
<name>K1XJ35_9BACT</name>
<evidence type="ECO:0000256" key="2">
    <source>
        <dbReference type="ARBA" id="ARBA00009370"/>
    </source>
</evidence>
<dbReference type="InterPro" id="IPR019533">
    <property type="entry name" value="Peptidase_S26"/>
</dbReference>
<keyword evidence="6" id="KW-0812">Transmembrane</keyword>
<dbReference type="NCBIfam" id="TIGR02227">
    <property type="entry name" value="sigpep_I_bact"/>
    <property type="match status" value="1"/>
</dbReference>
<dbReference type="InterPro" id="IPR036286">
    <property type="entry name" value="LexA/Signal_pep-like_sf"/>
</dbReference>
<dbReference type="GO" id="GO:0004252">
    <property type="term" value="F:serine-type endopeptidase activity"/>
    <property type="evidence" value="ECO:0007669"/>
    <property type="project" value="InterPro"/>
</dbReference>
<sequence length="281" mass="32071">SDTITNNYLSLSIFMTENEIKEENVRISSASEMKEELHSEEHTKTKLQEITLFFRDLIIIFVVVIFVRTFFAAPFQISGSSMEESYHSGEFILVNKFSYARIDSPSWADLWAISVGNPVRGDVVILRPHAANGKEYYIKRIIGMPGDIVKFDGGNVFLKVVGKTEFVQLDEGYLSIANKGKTFLPMDVKEVEFSVPEGQYFTMGDNRNNSSDSRSCFMSCSAQNATHFVSRENIVGKLFIDFGYINIFREGGIRTTGEWKWTYAPRFLSTPKDWIYTELNN</sequence>
<dbReference type="GO" id="GO:0016020">
    <property type="term" value="C:membrane"/>
    <property type="evidence" value="ECO:0007669"/>
    <property type="project" value="UniProtKB-SubCell"/>
</dbReference>
<evidence type="ECO:0000259" key="7">
    <source>
        <dbReference type="Pfam" id="PF10502"/>
    </source>
</evidence>
<dbReference type="GO" id="GO:0009003">
    <property type="term" value="F:signal peptidase activity"/>
    <property type="evidence" value="ECO:0007669"/>
    <property type="project" value="UniProtKB-EC"/>
</dbReference>
<accession>K1XJ35</accession>
<dbReference type="EMBL" id="AMFJ01034071">
    <property type="protein sequence ID" value="EKD30380.1"/>
    <property type="molecule type" value="Genomic_DNA"/>
</dbReference>
<dbReference type="Pfam" id="PF10502">
    <property type="entry name" value="Peptidase_S26"/>
    <property type="match status" value="1"/>
</dbReference>
<keyword evidence="6" id="KW-1133">Transmembrane helix</keyword>
<dbReference type="PANTHER" id="PTHR43390:SF1">
    <property type="entry name" value="CHLOROPLAST PROCESSING PEPTIDASE"/>
    <property type="match status" value="1"/>
</dbReference>
<dbReference type="PRINTS" id="PR00727">
    <property type="entry name" value="LEADERPTASE"/>
</dbReference>
<feature type="transmembrane region" description="Helical" evidence="6">
    <location>
        <begin position="52"/>
        <end position="71"/>
    </location>
</feature>
<dbReference type="PANTHER" id="PTHR43390">
    <property type="entry name" value="SIGNAL PEPTIDASE I"/>
    <property type="match status" value="1"/>
</dbReference>
<dbReference type="PROSITE" id="PS00760">
    <property type="entry name" value="SPASE_I_2"/>
    <property type="match status" value="1"/>
</dbReference>
<organism evidence="8">
    <name type="scientific">uncultured bacterium</name>
    <name type="common">gcode 4</name>
    <dbReference type="NCBI Taxonomy" id="1234023"/>
    <lineage>
        <taxon>Bacteria</taxon>
        <taxon>environmental samples</taxon>
    </lineage>
</organism>
<evidence type="ECO:0000313" key="8">
    <source>
        <dbReference type="EMBL" id="EKD30380.1"/>
    </source>
</evidence>
<keyword evidence="6" id="KW-0645">Protease</keyword>
<reference evidence="8" key="1">
    <citation type="journal article" date="2012" name="Science">
        <title>Fermentation, hydrogen, and sulfur metabolism in multiple uncultivated bacterial phyla.</title>
        <authorList>
            <person name="Wrighton K.C."/>
            <person name="Thomas B.C."/>
            <person name="Sharon I."/>
            <person name="Miller C.S."/>
            <person name="Castelle C.J."/>
            <person name="VerBerkmoes N.C."/>
            <person name="Wilkins M.J."/>
            <person name="Hettich R.L."/>
            <person name="Lipton M.S."/>
            <person name="Williams K.H."/>
            <person name="Long P.E."/>
            <person name="Banfield J.F."/>
        </authorList>
    </citation>
    <scope>NUCLEOTIDE SEQUENCE [LARGE SCALE GENOMIC DNA]</scope>
</reference>
<evidence type="ECO:0000256" key="3">
    <source>
        <dbReference type="ARBA" id="ARBA00013208"/>
    </source>
</evidence>
<dbReference type="InterPro" id="IPR019758">
    <property type="entry name" value="Pept_S26A_signal_pept_1_CS"/>
</dbReference>
<gene>
    <name evidence="8" type="primary">lepB</name>
    <name evidence="8" type="ORF">ACD_78C00071G0001</name>
</gene>
<comment type="similarity">
    <text evidence="2 6">Belongs to the peptidase S26 family.</text>
</comment>
<dbReference type="EC" id="3.4.21.89" evidence="3 6"/>